<protein>
    <recommendedName>
        <fullName evidence="2">Phytocyanin domain-containing protein</fullName>
    </recommendedName>
</protein>
<feature type="domain" description="Phytocyanin" evidence="2">
    <location>
        <begin position="1"/>
        <end position="124"/>
    </location>
</feature>
<dbReference type="PROSITE" id="PS51485">
    <property type="entry name" value="PHYTOCYANIN"/>
    <property type="match status" value="1"/>
</dbReference>
<dbReference type="PANTHER" id="PTHR33021:SF288">
    <property type="entry name" value="OS03G0648500 PROTEIN"/>
    <property type="match status" value="1"/>
</dbReference>
<dbReference type="PANTHER" id="PTHR33021">
    <property type="entry name" value="BLUE COPPER PROTEIN"/>
    <property type="match status" value="1"/>
</dbReference>
<dbReference type="InterPro" id="IPR039391">
    <property type="entry name" value="Phytocyanin-like"/>
</dbReference>
<dbReference type="SUPFAM" id="SSF49503">
    <property type="entry name" value="Cupredoxins"/>
    <property type="match status" value="1"/>
</dbReference>
<comment type="caution">
    <text evidence="3">The sequence shown here is derived from an EMBL/GenBank/DDBJ whole genome shotgun (WGS) entry which is preliminary data.</text>
</comment>
<evidence type="ECO:0000313" key="3">
    <source>
        <dbReference type="EMBL" id="KAL3523690.1"/>
    </source>
</evidence>
<accession>A0ABD2ZZC4</accession>
<dbReference type="Gene3D" id="2.60.40.420">
    <property type="entry name" value="Cupredoxins - blue copper proteins"/>
    <property type="match status" value="1"/>
</dbReference>
<dbReference type="EMBL" id="JBJUIK010000007">
    <property type="protein sequence ID" value="KAL3523690.1"/>
    <property type="molecule type" value="Genomic_DNA"/>
</dbReference>
<dbReference type="AlphaFoldDB" id="A0ABD2ZZC4"/>
<sequence>MDWGGWEAWWLGIHVHEFCLTMVVAYRKLNSLEMRQCGRHGKQYVENIEVRRVVLVDFDFDSGLHDVMQVSRREYESCSADHPFKIFKDGPASVTLVEEGVFYFICSVANYCSLGQKLSVAVVHHEENSPNSAPISSPRPAPTPNSVS</sequence>
<evidence type="ECO:0000313" key="4">
    <source>
        <dbReference type="Proteomes" id="UP001630127"/>
    </source>
</evidence>
<evidence type="ECO:0000259" key="2">
    <source>
        <dbReference type="PROSITE" id="PS51485"/>
    </source>
</evidence>
<dbReference type="InterPro" id="IPR008972">
    <property type="entry name" value="Cupredoxin"/>
</dbReference>
<name>A0ABD2ZZC4_9GENT</name>
<feature type="compositionally biased region" description="Pro residues" evidence="1">
    <location>
        <begin position="137"/>
        <end position="148"/>
    </location>
</feature>
<keyword evidence="4" id="KW-1185">Reference proteome</keyword>
<dbReference type="Pfam" id="PF02298">
    <property type="entry name" value="Cu_bind_like"/>
    <property type="match status" value="1"/>
</dbReference>
<dbReference type="InterPro" id="IPR003245">
    <property type="entry name" value="Phytocyanin_dom"/>
</dbReference>
<organism evidence="3 4">
    <name type="scientific">Cinchona calisaya</name>
    <dbReference type="NCBI Taxonomy" id="153742"/>
    <lineage>
        <taxon>Eukaryota</taxon>
        <taxon>Viridiplantae</taxon>
        <taxon>Streptophyta</taxon>
        <taxon>Embryophyta</taxon>
        <taxon>Tracheophyta</taxon>
        <taxon>Spermatophyta</taxon>
        <taxon>Magnoliopsida</taxon>
        <taxon>eudicotyledons</taxon>
        <taxon>Gunneridae</taxon>
        <taxon>Pentapetalae</taxon>
        <taxon>asterids</taxon>
        <taxon>lamiids</taxon>
        <taxon>Gentianales</taxon>
        <taxon>Rubiaceae</taxon>
        <taxon>Cinchonoideae</taxon>
        <taxon>Cinchoneae</taxon>
        <taxon>Cinchona</taxon>
    </lineage>
</organism>
<proteinExistence type="predicted"/>
<dbReference type="Proteomes" id="UP001630127">
    <property type="component" value="Unassembled WGS sequence"/>
</dbReference>
<feature type="region of interest" description="Disordered" evidence="1">
    <location>
        <begin position="128"/>
        <end position="148"/>
    </location>
</feature>
<reference evidence="3 4" key="1">
    <citation type="submission" date="2024-11" db="EMBL/GenBank/DDBJ databases">
        <title>A near-complete genome assembly of Cinchona calisaya.</title>
        <authorList>
            <person name="Lian D.C."/>
            <person name="Zhao X.W."/>
            <person name="Wei L."/>
        </authorList>
    </citation>
    <scope>NUCLEOTIDE SEQUENCE [LARGE SCALE GENOMIC DNA]</scope>
    <source>
        <tissue evidence="3">Nenye</tissue>
    </source>
</reference>
<gene>
    <name evidence="3" type="ORF">ACH5RR_016524</name>
</gene>
<evidence type="ECO:0000256" key="1">
    <source>
        <dbReference type="SAM" id="MobiDB-lite"/>
    </source>
</evidence>